<feature type="transmembrane region" description="Helical" evidence="8">
    <location>
        <begin position="757"/>
        <end position="779"/>
    </location>
</feature>
<keyword evidence="10" id="KW-1185">Reference proteome</keyword>
<evidence type="ECO:0000256" key="5">
    <source>
        <dbReference type="ARBA" id="ARBA00022824"/>
    </source>
</evidence>
<evidence type="ECO:0000313" key="11">
    <source>
        <dbReference type="WBParaSite" id="EVEC_0000483701-mRNA-1"/>
    </source>
</evidence>
<organism evidence="11">
    <name type="scientific">Enterobius vermicularis</name>
    <name type="common">Human pinworm</name>
    <dbReference type="NCBI Taxonomy" id="51028"/>
    <lineage>
        <taxon>Eukaryota</taxon>
        <taxon>Metazoa</taxon>
        <taxon>Ecdysozoa</taxon>
        <taxon>Nematoda</taxon>
        <taxon>Chromadorea</taxon>
        <taxon>Rhabditida</taxon>
        <taxon>Spirurina</taxon>
        <taxon>Oxyuridomorpha</taxon>
        <taxon>Oxyuroidea</taxon>
        <taxon>Oxyuridae</taxon>
        <taxon>Enterobius</taxon>
    </lineage>
</organism>
<evidence type="ECO:0000256" key="3">
    <source>
        <dbReference type="ARBA" id="ARBA00022679"/>
    </source>
</evidence>
<dbReference type="GO" id="GO:0005763">
    <property type="term" value="C:mitochondrial small ribosomal subunit"/>
    <property type="evidence" value="ECO:0007669"/>
    <property type="project" value="TreeGrafter"/>
</dbReference>
<dbReference type="WBParaSite" id="EVEC_0000483701-mRNA-1">
    <property type="protein sequence ID" value="EVEC_0000483701-mRNA-1"/>
    <property type="gene ID" value="EVEC_0000483701"/>
</dbReference>
<dbReference type="PANTHER" id="PTHR13071">
    <property type="entry name" value="MITOCHONDRIAL 28S RIBOSOMAL PROTEIN S22"/>
    <property type="match status" value="1"/>
</dbReference>
<feature type="transmembrane region" description="Helical" evidence="8">
    <location>
        <begin position="899"/>
        <end position="917"/>
    </location>
</feature>
<dbReference type="Pfam" id="PF10245">
    <property type="entry name" value="MRP-S22"/>
    <property type="match status" value="1"/>
</dbReference>
<evidence type="ECO:0000256" key="4">
    <source>
        <dbReference type="ARBA" id="ARBA00022692"/>
    </source>
</evidence>
<proteinExistence type="predicted"/>
<keyword evidence="5" id="KW-0256">Endoplasmic reticulum</keyword>
<dbReference type="GO" id="GO:0003735">
    <property type="term" value="F:structural constituent of ribosome"/>
    <property type="evidence" value="ECO:0007669"/>
    <property type="project" value="TreeGrafter"/>
</dbReference>
<evidence type="ECO:0000256" key="7">
    <source>
        <dbReference type="ARBA" id="ARBA00023136"/>
    </source>
</evidence>
<evidence type="ECO:0000313" key="10">
    <source>
        <dbReference type="Proteomes" id="UP000274131"/>
    </source>
</evidence>
<dbReference type="Pfam" id="PF03901">
    <property type="entry name" value="Glyco_transf_22"/>
    <property type="match status" value="1"/>
</dbReference>
<dbReference type="AlphaFoldDB" id="A0A0N4V427"/>
<evidence type="ECO:0000256" key="2">
    <source>
        <dbReference type="ARBA" id="ARBA00022676"/>
    </source>
</evidence>
<gene>
    <name evidence="9" type="ORF">EVEC_LOCUS4545</name>
</gene>
<dbReference type="OrthoDB" id="497541at2759"/>
<protein>
    <submittedName>
        <fullName evidence="11">Mannosyltransferase</fullName>
    </submittedName>
</protein>
<dbReference type="GO" id="GO:0016757">
    <property type="term" value="F:glycosyltransferase activity"/>
    <property type="evidence" value="ECO:0007669"/>
    <property type="project" value="UniProtKB-KW"/>
</dbReference>
<evidence type="ECO:0000313" key="9">
    <source>
        <dbReference type="EMBL" id="VDD89794.1"/>
    </source>
</evidence>
<dbReference type="InterPro" id="IPR019374">
    <property type="entry name" value="Ribosomal_mS22"/>
</dbReference>
<dbReference type="PANTHER" id="PTHR13071:SF4">
    <property type="entry name" value="SMALL RIBOSOMAL SUBUNIT PROTEIN MS22"/>
    <property type="match status" value="1"/>
</dbReference>
<feature type="transmembrane region" description="Helical" evidence="8">
    <location>
        <begin position="824"/>
        <end position="843"/>
    </location>
</feature>
<keyword evidence="6 8" id="KW-1133">Transmembrane helix</keyword>
<feature type="transmembrane region" description="Helical" evidence="8">
    <location>
        <begin position="720"/>
        <end position="745"/>
    </location>
</feature>
<comment type="subcellular location">
    <subcellularLocation>
        <location evidence="1">Endoplasmic reticulum membrane</location>
        <topology evidence="1">Multi-pass membrane protein</topology>
    </subcellularLocation>
</comment>
<feature type="transmembrane region" description="Helical" evidence="8">
    <location>
        <begin position="644"/>
        <end position="666"/>
    </location>
</feature>
<dbReference type="GO" id="GO:0005789">
    <property type="term" value="C:endoplasmic reticulum membrane"/>
    <property type="evidence" value="ECO:0007669"/>
    <property type="project" value="UniProtKB-SubCell"/>
</dbReference>
<dbReference type="Proteomes" id="UP000274131">
    <property type="component" value="Unassembled WGS sequence"/>
</dbReference>
<keyword evidence="3" id="KW-0808">Transferase</keyword>
<sequence length="1139" mass="131247">MLKSLLSRIHGSARVAALRKHRLLIRRSLSAWIDPTKAGSSRSRLENLDVEKLFTNKEVQKLLQDLTDTNLEKIFAERVFDVQERSHFALMTEKMYEEALENMKEEGKQFLQFVPIKEPRSNEVEILSKDPLIKGFDTSKFIFVDITFDATNQARTGVYLPVSLSYLLPNRTVVVRETDGTLRTATVEEHDRMNRTYFAQPERPVNEPALFKNPSLKEALERNDHEYVLDYACYYFEPDDPAFVKVYREIFDDTAEKKKFELIYSTRHFGPFVFYMVINDNMNPLLNFFASTGRLTLLFSSLVSDACYSWTTFFSSYELFVLPKELNFVCFIFAFIIIMILFTFHLMYINYIFPHYEVSLRAEVDCLSNTAKLIRLYKIVHPHWRVAIGSGDSDRKIVMDFLRQNRDEATKLGDVVRLLSEGVEKVDVKKKAISLKSQSVPKMELINKETLRTREGPLGDLADEYPVSVVTGSYEKVKDENTGKKSVPTRKQRSSKTKWSIMAKQSMAKVRRRVNRQGKTVVIGDGEGDKMVTKAPEDESDVLLDSEAKLYVPNGDLDLEWQPSLTSVFKIIFSFRMAAALWSSISDCDEVYNYWEPLHLFLYGKGFQTWEYSPKYAIRSYLYVLLHYGPAYLLQSVFTSQNKIGVFITLRCVIGLFSVFSELVFYKAICKRLGNSVARLYVVLTVFSAGMFSCSCAFLPSSFSMALNTFALAAYMYHQWLLSILCTAISALVGWPFAAVLGLPVVLHMLVVAPRRLLFFFISYSLWAGTAVICTLFFVDSYYYGKLVLAPLNIVLYNIFSSHGPNLYGVEKASFYVYNLLLNWNIALPLATFAIFCAAFTFVRTRRSQQQQSNRFHFEMSFNYWQPFLPLFFMFLSLVLWLAIFFLQPHKEERFLFPVYPILAVLAAVTLDSIPRLGMFMLGGGSRRLWYVVLVLALATFTVLSLSRSMALYRNYSAPMKIYKGLNEHLSDPSSLDDLIEMRKNKSSIIKVCVGKEWYRFPSSFFLPSYVTDRSGGVWTTDLRFIKSEFAGLLPKYYENGSLPHITRLIPTAMNDLNIEETSRYVAVNECDYLIDLETPELAVHEPNYAGQVNQWRSILRSPFLIASYSDPIYRAFYIPFTSKANLRFGSYHLLKRIR</sequence>
<dbReference type="EMBL" id="UXUI01007889">
    <property type="protein sequence ID" value="VDD89794.1"/>
    <property type="molecule type" value="Genomic_DNA"/>
</dbReference>
<feature type="transmembrane region" description="Helical" evidence="8">
    <location>
        <begin position="326"/>
        <end position="351"/>
    </location>
</feature>
<accession>A0A0N4V427</accession>
<evidence type="ECO:0000256" key="1">
    <source>
        <dbReference type="ARBA" id="ARBA00004477"/>
    </source>
</evidence>
<feature type="transmembrane region" description="Helical" evidence="8">
    <location>
        <begin position="929"/>
        <end position="947"/>
    </location>
</feature>
<feature type="transmembrane region" description="Helical" evidence="8">
    <location>
        <begin position="864"/>
        <end position="887"/>
    </location>
</feature>
<feature type="transmembrane region" description="Helical" evidence="8">
    <location>
        <begin position="678"/>
        <end position="700"/>
    </location>
</feature>
<dbReference type="STRING" id="51028.A0A0N4V427"/>
<evidence type="ECO:0000256" key="8">
    <source>
        <dbReference type="SAM" id="Phobius"/>
    </source>
</evidence>
<keyword evidence="2" id="KW-0328">Glycosyltransferase</keyword>
<evidence type="ECO:0000256" key="6">
    <source>
        <dbReference type="ARBA" id="ARBA00022989"/>
    </source>
</evidence>
<reference evidence="9 10" key="2">
    <citation type="submission" date="2018-10" db="EMBL/GenBank/DDBJ databases">
        <authorList>
            <consortium name="Pathogen Informatics"/>
        </authorList>
    </citation>
    <scope>NUCLEOTIDE SEQUENCE [LARGE SCALE GENOMIC DNA]</scope>
</reference>
<keyword evidence="4 8" id="KW-0812">Transmembrane</keyword>
<dbReference type="InterPro" id="IPR005599">
    <property type="entry name" value="GPI_mannosylTrfase"/>
</dbReference>
<dbReference type="UniPathway" id="UPA00378"/>
<reference evidence="11" key="1">
    <citation type="submission" date="2016-04" db="UniProtKB">
        <authorList>
            <consortium name="WormBaseParasite"/>
        </authorList>
    </citation>
    <scope>IDENTIFICATION</scope>
</reference>
<name>A0A0N4V427_ENTVE</name>
<feature type="transmembrane region" description="Helical" evidence="8">
    <location>
        <begin position="620"/>
        <end position="638"/>
    </location>
</feature>
<keyword evidence="7 8" id="KW-0472">Membrane</keyword>